<feature type="transmembrane region" description="Helical" evidence="7">
    <location>
        <begin position="24"/>
        <end position="44"/>
    </location>
</feature>
<dbReference type="EMBL" id="JBJJXI010000117">
    <property type="protein sequence ID" value="KAL3390448.1"/>
    <property type="molecule type" value="Genomic_DNA"/>
</dbReference>
<dbReference type="AlphaFoldDB" id="A0ABD2WC12"/>
<evidence type="ECO:0000256" key="7">
    <source>
        <dbReference type="RuleBase" id="RU910716"/>
    </source>
</evidence>
<evidence type="ECO:0000313" key="9">
    <source>
        <dbReference type="Proteomes" id="UP001627154"/>
    </source>
</evidence>
<gene>
    <name evidence="8" type="ORF">TKK_014610</name>
</gene>
<keyword evidence="5 7" id="KW-1133">Transmembrane helix</keyword>
<name>A0ABD2WC12_9HYME</name>
<dbReference type="GO" id="GO:0005886">
    <property type="term" value="C:plasma membrane"/>
    <property type="evidence" value="ECO:0007669"/>
    <property type="project" value="UniProtKB-SubCell"/>
</dbReference>
<evidence type="ECO:0000313" key="8">
    <source>
        <dbReference type="EMBL" id="KAL3390448.1"/>
    </source>
</evidence>
<evidence type="ECO:0000256" key="6">
    <source>
        <dbReference type="ARBA" id="ARBA00023136"/>
    </source>
</evidence>
<keyword evidence="6 7" id="KW-0472">Membrane</keyword>
<keyword evidence="9" id="KW-1185">Reference proteome</keyword>
<proteinExistence type="inferred from homology"/>
<organism evidence="8 9">
    <name type="scientific">Trichogramma kaykai</name>
    <dbReference type="NCBI Taxonomy" id="54128"/>
    <lineage>
        <taxon>Eukaryota</taxon>
        <taxon>Metazoa</taxon>
        <taxon>Ecdysozoa</taxon>
        <taxon>Arthropoda</taxon>
        <taxon>Hexapoda</taxon>
        <taxon>Insecta</taxon>
        <taxon>Pterygota</taxon>
        <taxon>Neoptera</taxon>
        <taxon>Endopterygota</taxon>
        <taxon>Hymenoptera</taxon>
        <taxon>Apocrita</taxon>
        <taxon>Proctotrupomorpha</taxon>
        <taxon>Chalcidoidea</taxon>
        <taxon>Trichogrammatidae</taxon>
        <taxon>Trichogramma</taxon>
    </lineage>
</organism>
<evidence type="ECO:0000256" key="1">
    <source>
        <dbReference type="ARBA" id="ARBA00004651"/>
    </source>
</evidence>
<dbReference type="Pfam" id="PF09815">
    <property type="entry name" value="XK-related"/>
    <property type="match status" value="1"/>
</dbReference>
<sequence length="168" mass="19780">MAALNNKSQEYCENRDTTRRTLDLVFYGLTIALFAATIVTDLIAVIEHWFDTNKSWAYCTALLILVPSFFLQLLSLKWYQTNGKLKLFQWISHMFHLAVIHRFYFLLNSVLKSMKSKNTLKEKDWIFRLENDAFTLNLFTSLLVAVPQMIFQLYTMAVSQRVTFWTSK</sequence>
<feature type="transmembrane region" description="Helical" evidence="7">
    <location>
        <begin position="132"/>
        <end position="154"/>
    </location>
</feature>
<protein>
    <recommendedName>
        <fullName evidence="7">XK-related protein</fullName>
    </recommendedName>
</protein>
<evidence type="ECO:0000256" key="3">
    <source>
        <dbReference type="ARBA" id="ARBA00022475"/>
    </source>
</evidence>
<comment type="subcellular location">
    <subcellularLocation>
        <location evidence="1">Cell membrane</location>
        <topology evidence="1">Multi-pass membrane protein</topology>
    </subcellularLocation>
    <subcellularLocation>
        <location evidence="7">Membrane</location>
        <topology evidence="7">Multi-pass membrane protein</topology>
    </subcellularLocation>
</comment>
<evidence type="ECO:0000256" key="5">
    <source>
        <dbReference type="ARBA" id="ARBA00022989"/>
    </source>
</evidence>
<dbReference type="Proteomes" id="UP001627154">
    <property type="component" value="Unassembled WGS sequence"/>
</dbReference>
<comment type="similarity">
    <text evidence="2 7">Belongs to the XK family.</text>
</comment>
<feature type="transmembrane region" description="Helical" evidence="7">
    <location>
        <begin position="56"/>
        <end position="75"/>
    </location>
</feature>
<dbReference type="PANTHER" id="PTHR16024:SF28">
    <property type="entry name" value="XK-RELATED PROTEIN"/>
    <property type="match status" value="1"/>
</dbReference>
<dbReference type="InterPro" id="IPR018629">
    <property type="entry name" value="XK-rel"/>
</dbReference>
<evidence type="ECO:0000256" key="4">
    <source>
        <dbReference type="ARBA" id="ARBA00022692"/>
    </source>
</evidence>
<keyword evidence="4 7" id="KW-0812">Transmembrane</keyword>
<keyword evidence="3" id="KW-1003">Cell membrane</keyword>
<dbReference type="InterPro" id="IPR050895">
    <property type="entry name" value="XK-related_scramblase"/>
</dbReference>
<accession>A0ABD2WC12</accession>
<evidence type="ECO:0000256" key="2">
    <source>
        <dbReference type="ARBA" id="ARBA00008789"/>
    </source>
</evidence>
<reference evidence="8 9" key="1">
    <citation type="journal article" date="2024" name="bioRxiv">
        <title>A reference genome for Trichogramma kaykai: A tiny desert-dwelling parasitoid wasp with competing sex-ratio distorters.</title>
        <authorList>
            <person name="Culotta J."/>
            <person name="Lindsey A.R."/>
        </authorList>
    </citation>
    <scope>NUCLEOTIDE SEQUENCE [LARGE SCALE GENOMIC DNA]</scope>
    <source>
        <strain evidence="8 9">KSX58</strain>
    </source>
</reference>
<dbReference type="PANTHER" id="PTHR16024">
    <property type="entry name" value="XK-RELATED PROTEIN"/>
    <property type="match status" value="1"/>
</dbReference>
<comment type="caution">
    <text evidence="8">The sequence shown here is derived from an EMBL/GenBank/DDBJ whole genome shotgun (WGS) entry which is preliminary data.</text>
</comment>